<proteinExistence type="evidence at transcript level"/>
<sequence length="97" mass="11041">VAASVCLHVGFVLTTLFVKDLQDRPAYCLPQESGMLYTTSSAHLTDLLLWRMVHCRFGKVVLTAEIFCVTQLVLLGLKTPRERFLISNFLEIVREKE</sequence>
<organism evidence="1">
    <name type="scientific">Amblyomma triste</name>
    <name type="common">Neotropical tick</name>
    <dbReference type="NCBI Taxonomy" id="251400"/>
    <lineage>
        <taxon>Eukaryota</taxon>
        <taxon>Metazoa</taxon>
        <taxon>Ecdysozoa</taxon>
        <taxon>Arthropoda</taxon>
        <taxon>Chelicerata</taxon>
        <taxon>Arachnida</taxon>
        <taxon>Acari</taxon>
        <taxon>Parasitiformes</taxon>
        <taxon>Ixodida</taxon>
        <taxon>Ixodoidea</taxon>
        <taxon>Ixodidae</taxon>
        <taxon>Amblyomminae</taxon>
        <taxon>Amblyomma</taxon>
    </lineage>
</organism>
<dbReference type="EMBL" id="GBBM01007849">
    <property type="protein sequence ID" value="JAC27569.1"/>
    <property type="molecule type" value="mRNA"/>
</dbReference>
<protein>
    <submittedName>
        <fullName evidence="1">Putative secreted protein</fullName>
    </submittedName>
</protein>
<accession>A0A023G1D4</accession>
<feature type="non-terminal residue" evidence="1">
    <location>
        <position position="1"/>
    </location>
</feature>
<reference evidence="1" key="1">
    <citation type="submission" date="2014-03" db="EMBL/GenBank/DDBJ databases">
        <title>The sialotranscriptome of Amblyomma triste, Amblyomma parvum and Amblyomma cajennense ticks, uncovered by 454-based RNA-seq.</title>
        <authorList>
            <person name="Garcia G.R."/>
            <person name="Gardinassi L.G."/>
            <person name="Ribeiro J.M."/>
            <person name="Anatriello E."/>
            <person name="Ferreira B.R."/>
            <person name="Moreira H.N."/>
            <person name="Mafra C."/>
            <person name="Olegario M.M."/>
            <person name="Szabo P.J."/>
            <person name="Miranda-Santos I.K."/>
            <person name="Maruyama S.R."/>
        </authorList>
    </citation>
    <scope>NUCLEOTIDE SEQUENCE</scope>
    <source>
        <strain evidence="1">Mato Grasso do Sul</strain>
        <tissue evidence="1">Salivary glands</tissue>
    </source>
</reference>
<dbReference type="AlphaFoldDB" id="A0A023G1D4"/>
<name>A0A023G1D4_AMBTT</name>
<evidence type="ECO:0000313" key="1">
    <source>
        <dbReference type="EMBL" id="JAC27569.1"/>
    </source>
</evidence>